<evidence type="ECO:0000259" key="10">
    <source>
        <dbReference type="Pfam" id="PF17286"/>
    </source>
</evidence>
<evidence type="ECO:0000256" key="7">
    <source>
        <dbReference type="PIRSR" id="PIRSR015894-3"/>
    </source>
</evidence>
<sequence length="714" mass="81950">MKVEISKSMRPPLNLGWKIDDPGDDELIDIVKLIDGLGFSLVVLNLNSWTSRSRLSGQNPPKTPSQSRIFSSDGSLDVLKNFIPLGRSDLALSNDIWSQRVVSFIKTNSFDILKTQIEWSCYVSAHSILIDLEAILAFNDSDVSSETGKPMDVLDRLVHFCQIVSSYLSRSTPTTIWLSMDFCNQSWNTWYMVYELCSFSEKLKVCLKLNPLETEIGMWQAEPVKCVIVSAGSFSRKGDKVKIDKNIADYLLFFMSRNLKVIVDCDLDYRHLVKNPVQYSVQVVPEEKTSISAQIGIRDILVSLRKIYAKLGPMTVQEHYGQGYEDVLQLPLQPLRDNLDSVTYNEFEKCSFKYKAYNTAINLFLVMCGTSCKTQKIFQNERENMAHINCSKEHTLSSAVSRVHYCVYVVGAGRGPLVDITQELFKRNGITNFTVYVIDKNPYTMMTLQDKMRIKEWSNVKLICTDMRYIKDVIRNSGTCRTEGTREDVVLIISELLGPFGDNELAPECLYGFERNLRPSDKIQFIPESYTSYVMPLHAPQIWAKIKSLFNYKSFHMPYTVFLRSCYSAATEFMECFTFEHPGPGLKENYKNQFSHGTGEEPRTSENYLERYRVVKFVAANDCYVHGFGAYFKCTLFDDVQISILPEDTENIKSWFPMFFPIEIPFPVKKSQVIALHVWRKTDPLRVWYEWAFTTPTTTAIHNVNGFSFSISKN</sequence>
<dbReference type="EMBL" id="CP056065">
    <property type="protein sequence ID" value="UKJ87656.2"/>
    <property type="molecule type" value="Genomic_DNA"/>
</dbReference>
<feature type="active site" description="Proton donor/acceptor" evidence="5">
    <location>
        <position position="504"/>
    </location>
</feature>
<feature type="binding site" evidence="6">
    <location>
        <begin position="353"/>
        <end position="354"/>
    </location>
    <ligand>
        <name>S-adenosyl-L-methionine</name>
        <dbReference type="ChEBI" id="CHEBI:59789"/>
    </ligand>
</feature>
<dbReference type="InterPro" id="IPR025799">
    <property type="entry name" value="Arg_MeTrfase"/>
</dbReference>
<dbReference type="Gene3D" id="3.40.50.150">
    <property type="entry name" value="Vaccinia Virus protein VP39"/>
    <property type="match status" value="1"/>
</dbReference>
<feature type="domain" description="PRMT5 TIM barrel" evidence="9">
    <location>
        <begin position="79"/>
        <end position="274"/>
    </location>
</feature>
<dbReference type="SUPFAM" id="SSF53335">
    <property type="entry name" value="S-adenosyl-L-methionine-dependent methyltransferases"/>
    <property type="match status" value="1"/>
</dbReference>
<dbReference type="InterPro" id="IPR029063">
    <property type="entry name" value="SAM-dependent_MTases_sf"/>
</dbReference>
<evidence type="ECO:0000256" key="2">
    <source>
        <dbReference type="ARBA" id="ARBA00022679"/>
    </source>
</evidence>
<proteinExistence type="inferred from homology"/>
<evidence type="ECO:0000259" key="9">
    <source>
        <dbReference type="Pfam" id="PF17285"/>
    </source>
</evidence>
<keyword evidence="3 4" id="KW-0949">S-adenosyl-L-methionine</keyword>
<dbReference type="InterPro" id="IPR007857">
    <property type="entry name" value="Arg_MeTrfase_PRMT5"/>
</dbReference>
<dbReference type="Pfam" id="PF17285">
    <property type="entry name" value="PRMT5_TIM"/>
    <property type="match status" value="1"/>
</dbReference>
<comment type="similarity">
    <text evidence="4">Belongs to the class I-like SAM-binding methyltransferase superfamily.</text>
</comment>
<evidence type="ECO:0000313" key="12">
    <source>
        <dbReference type="Proteomes" id="UP000244803"/>
    </source>
</evidence>
<evidence type="ECO:0000259" key="8">
    <source>
        <dbReference type="Pfam" id="PF05185"/>
    </source>
</evidence>
<dbReference type="InterPro" id="IPR035075">
    <property type="entry name" value="PRMT5"/>
</dbReference>
<dbReference type="GO" id="GO:0032259">
    <property type="term" value="P:methylation"/>
    <property type="evidence" value="ECO:0007669"/>
    <property type="project" value="UniProtKB-KW"/>
</dbReference>
<dbReference type="PIRSF" id="PIRSF015894">
    <property type="entry name" value="Skb1_MeTrfase"/>
    <property type="match status" value="1"/>
</dbReference>
<dbReference type="Gene3D" id="3.20.20.150">
    <property type="entry name" value="Divalent-metal-dependent TIM barrel enzymes"/>
    <property type="match status" value="1"/>
</dbReference>
<evidence type="ECO:0000256" key="6">
    <source>
        <dbReference type="PIRSR" id="PIRSR015894-2"/>
    </source>
</evidence>
<dbReference type="PANTHER" id="PTHR10738:SF0">
    <property type="entry name" value="PROTEIN ARGININE N-METHYLTRANSFERASE 5"/>
    <property type="match status" value="1"/>
</dbReference>
<dbReference type="Pfam" id="PF05185">
    <property type="entry name" value="PRMT5"/>
    <property type="match status" value="1"/>
</dbReference>
<dbReference type="AlphaFoldDB" id="A0A976M3H4"/>
<dbReference type="PANTHER" id="PTHR10738">
    <property type="entry name" value="PROTEIN ARGININE N-METHYLTRANSFERASE 5"/>
    <property type="match status" value="1"/>
</dbReference>
<feature type="binding site" evidence="6">
    <location>
        <position position="344"/>
    </location>
    <ligand>
        <name>S-adenosyl-L-methionine</name>
        <dbReference type="ChEBI" id="CHEBI:59789"/>
    </ligand>
</feature>
<feature type="binding site" evidence="6">
    <location>
        <begin position="466"/>
        <end position="467"/>
    </location>
    <ligand>
        <name>S-adenosyl-L-methionine</name>
        <dbReference type="ChEBI" id="CHEBI:59789"/>
    </ligand>
</feature>
<evidence type="ECO:0000256" key="3">
    <source>
        <dbReference type="ARBA" id="ARBA00022691"/>
    </source>
</evidence>
<dbReference type="Proteomes" id="UP000244803">
    <property type="component" value="Chromosome 1"/>
</dbReference>
<accession>A0A976M3H4</accession>
<dbReference type="GO" id="GO:0016274">
    <property type="term" value="F:protein-arginine N-methyltransferase activity"/>
    <property type="evidence" value="ECO:0007669"/>
    <property type="project" value="InterPro"/>
</dbReference>
<dbReference type="GO" id="GO:0005829">
    <property type="term" value="C:cytosol"/>
    <property type="evidence" value="ECO:0007669"/>
    <property type="project" value="TreeGrafter"/>
</dbReference>
<name>A0A976M3H4_THEOR</name>
<dbReference type="Gene3D" id="2.70.160.11">
    <property type="entry name" value="Hnrnp arginine n-methyltransferase1"/>
    <property type="match status" value="1"/>
</dbReference>
<dbReference type="InterPro" id="IPR035248">
    <property type="entry name" value="PRMT5_C"/>
</dbReference>
<protein>
    <recommendedName>
        <fullName evidence="4">Protein arginine N-methyltransferase</fullName>
    </recommendedName>
</protein>
<organism evidence="11 12">
    <name type="scientific">Theileria orientalis</name>
    <dbReference type="NCBI Taxonomy" id="68886"/>
    <lineage>
        <taxon>Eukaryota</taxon>
        <taxon>Sar</taxon>
        <taxon>Alveolata</taxon>
        <taxon>Apicomplexa</taxon>
        <taxon>Aconoidasida</taxon>
        <taxon>Piroplasmida</taxon>
        <taxon>Theileriidae</taxon>
        <taxon>Theileria</taxon>
    </lineage>
</organism>
<dbReference type="GO" id="GO:0005634">
    <property type="term" value="C:nucleus"/>
    <property type="evidence" value="ECO:0007669"/>
    <property type="project" value="TreeGrafter"/>
</dbReference>
<evidence type="ECO:0000256" key="4">
    <source>
        <dbReference type="PIRNR" id="PIRNR015894"/>
    </source>
</evidence>
<feature type="active site" description="Proton donor/acceptor" evidence="5">
    <location>
        <position position="495"/>
    </location>
</feature>
<dbReference type="GO" id="GO:0006355">
    <property type="term" value="P:regulation of DNA-templated transcription"/>
    <property type="evidence" value="ECO:0007669"/>
    <property type="project" value="TreeGrafter"/>
</dbReference>
<keyword evidence="1 4" id="KW-0489">Methyltransferase</keyword>
<evidence type="ECO:0000256" key="5">
    <source>
        <dbReference type="PIRSR" id="PIRSR015894-1"/>
    </source>
</evidence>
<dbReference type="InterPro" id="IPR035247">
    <property type="entry name" value="PRMT5_TIM"/>
</dbReference>
<dbReference type="Pfam" id="PF17286">
    <property type="entry name" value="PRMT5_C"/>
    <property type="match status" value="1"/>
</dbReference>
<evidence type="ECO:0000256" key="1">
    <source>
        <dbReference type="ARBA" id="ARBA00022603"/>
    </source>
</evidence>
<reference evidence="11" key="1">
    <citation type="submission" date="2022-07" db="EMBL/GenBank/DDBJ databases">
        <title>Evaluation of T. orientalis genome assembly methods using nanopore sequencing and analysis of variation between genomes.</title>
        <authorList>
            <person name="Yam J."/>
            <person name="Micallef M.L."/>
            <person name="Liu M."/>
            <person name="Djordjevic S.P."/>
            <person name="Bogema D.R."/>
            <person name="Jenkins C."/>
        </authorList>
    </citation>
    <scope>NUCLEOTIDE SEQUENCE</scope>
    <source>
        <strain evidence="11">Fish Creek</strain>
    </source>
</reference>
<feature type="domain" description="PRMT5 oligomerisation" evidence="10">
    <location>
        <begin position="529"/>
        <end position="711"/>
    </location>
</feature>
<evidence type="ECO:0000313" key="11">
    <source>
        <dbReference type="EMBL" id="UKJ87656.2"/>
    </source>
</evidence>
<feature type="domain" description="PRMT5 arginine-N-methyltransferase" evidence="8">
    <location>
        <begin position="317"/>
        <end position="523"/>
    </location>
</feature>
<feature type="site" description="Critical for specifying symmetric addition of methyl groups" evidence="7">
    <location>
        <position position="347"/>
    </location>
</feature>
<keyword evidence="2 4" id="KW-0808">Transferase</keyword>
<gene>
    <name evidence="11" type="ORF">MACJ_000094</name>
</gene>
<dbReference type="OrthoDB" id="1368803at2759"/>